<dbReference type="Gene3D" id="3.10.450.50">
    <property type="match status" value="1"/>
</dbReference>
<dbReference type="InterPro" id="IPR011990">
    <property type="entry name" value="TPR-like_helical_dom_sf"/>
</dbReference>
<evidence type="ECO:0000313" key="6">
    <source>
        <dbReference type="Proteomes" id="UP000285138"/>
    </source>
</evidence>
<dbReference type="SUPFAM" id="SSF159941">
    <property type="entry name" value="MM3350-like"/>
    <property type="match status" value="1"/>
</dbReference>
<dbReference type="InterPro" id="IPR004027">
    <property type="entry name" value="SEC_C_motif"/>
</dbReference>
<dbReference type="Proteomes" id="UP000285138">
    <property type="component" value="Unassembled WGS sequence"/>
</dbReference>
<accession>A0A424YBA6</accession>
<keyword evidence="1" id="KW-0677">Repeat</keyword>
<dbReference type="Gene3D" id="3.10.290.30">
    <property type="entry name" value="MM3350-like"/>
    <property type="match status" value="1"/>
</dbReference>
<gene>
    <name evidence="5" type="ORF">D5R97_08195</name>
</gene>
<evidence type="ECO:0000256" key="1">
    <source>
        <dbReference type="ARBA" id="ARBA00022737"/>
    </source>
</evidence>
<dbReference type="Pfam" id="PF07929">
    <property type="entry name" value="PRiA4_ORF3"/>
    <property type="match status" value="1"/>
</dbReference>
<dbReference type="SUPFAM" id="SSF48452">
    <property type="entry name" value="TPR-like"/>
    <property type="match status" value="2"/>
</dbReference>
<keyword evidence="3" id="KW-0175">Coiled coil</keyword>
<dbReference type="InterPro" id="IPR024047">
    <property type="entry name" value="MM3350-like_sf"/>
</dbReference>
<dbReference type="InterPro" id="IPR019734">
    <property type="entry name" value="TPR_rpt"/>
</dbReference>
<evidence type="ECO:0000256" key="2">
    <source>
        <dbReference type="ARBA" id="ARBA00022803"/>
    </source>
</evidence>
<dbReference type="EMBL" id="QZAA01000214">
    <property type="protein sequence ID" value="RQD74209.1"/>
    <property type="molecule type" value="Genomic_DNA"/>
</dbReference>
<sequence length="818" mass="95298">MSKKIGRNDPCPCGSGKKYKKCCLNKKDFVREQKKATQLMEEERFKEAEAVLRKVLNNEDNVTIRNNLAKCLFELGKNEECLDILRTCLEPEREELAANPFTLALASRAFVRLGEKKAGKYYLEMAEKFFEEGLDIFRKEGIDEEDLGFWKEYTLSVLKAAGELEDHSRVLELYYRWKSEHVGWESAYLAGVASFNLKDYTKAATFWGEIGENWFMFYGFKEVATLVEKGLIPPFVIGYKILSHEQIERNLDKVQWEEEYMTSLIKDGNFLMVLLAMVFDLEVEVEMAKELIDDLVHRGEEWGEDLGKRILESPHANTSFKMAAARGLVEKGVYSSGEFIPMIIDGEKEEVKIKKLPVESEADQENREAMEKARELKEKGNMEEAIRTLEEVCYKDNFCLPVAINLSNLLRMVGRLEEAENYLRMVENIDPYNIFMLFNMACLFYQKGDTKGAEEYLEKMNLEEADQELLEKVDQLRDTMKGFGFENLLEKIRRNMAAYEEEKRARIENKTLSPHEKLSRCLKNLPANWTKEICFALEMEPASRREERQGQIEEAFLEKRNLSYLMEENFSPEDKEVLVYLLEKGGWAPLEEVSEKFGSMEGDGFLWNRYLPNSSLGTLWLYGLAVVGKAKLDKRRKKIVVVPLELREPLSILLGVKTKNFEPATIWDYLLEDEGVQEEVFIFRVNLTDKAARVRGFPYRILAIPQDFTLYQLALAILDSFDFEFDHSFGFYDNLKNWTRAREGYEYFTDLGEGYRFPGVEKTLVKDVFKETGKRMLFLFDYGDEWHFLVRLMKEVGREEQEEYPGVIKGEGEVEQYD</sequence>
<organism evidence="5 6">
    <name type="scientific">Candidatus Syntrophonatronum acetioxidans</name>
    <dbReference type="NCBI Taxonomy" id="1795816"/>
    <lineage>
        <taxon>Bacteria</taxon>
        <taxon>Bacillati</taxon>
        <taxon>Bacillota</taxon>
        <taxon>Clostridia</taxon>
        <taxon>Eubacteriales</taxon>
        <taxon>Syntrophomonadaceae</taxon>
        <taxon>Candidatus Syntrophonatronum</taxon>
    </lineage>
</organism>
<dbReference type="PANTHER" id="PTHR45586">
    <property type="entry name" value="TPR REPEAT-CONTAINING PROTEIN PA4667"/>
    <property type="match status" value="1"/>
</dbReference>
<keyword evidence="2" id="KW-0802">TPR repeat</keyword>
<dbReference type="Gene3D" id="1.25.40.10">
    <property type="entry name" value="Tetratricopeptide repeat domain"/>
    <property type="match status" value="2"/>
</dbReference>
<dbReference type="InterPro" id="IPR051012">
    <property type="entry name" value="CellSynth/LPSAsmb/PSIAsmb"/>
</dbReference>
<dbReference type="InterPro" id="IPR012912">
    <property type="entry name" value="Plasmid_pRiA4b_Orf3-like"/>
</dbReference>
<proteinExistence type="predicted"/>
<evidence type="ECO:0000313" key="5">
    <source>
        <dbReference type="EMBL" id="RQD74209.1"/>
    </source>
</evidence>
<evidence type="ECO:0000259" key="4">
    <source>
        <dbReference type="Pfam" id="PF07929"/>
    </source>
</evidence>
<reference evidence="5 6" key="1">
    <citation type="submission" date="2018-08" db="EMBL/GenBank/DDBJ databases">
        <title>The metabolism and importance of syntrophic acetate oxidation coupled to methane or sulfide production in haloalkaline environments.</title>
        <authorList>
            <person name="Timmers P.H.A."/>
            <person name="Vavourakis C.D."/>
            <person name="Sorokin D.Y."/>
            <person name="Sinninghe Damste J.S."/>
            <person name="Muyzer G."/>
            <person name="Stams A.J.M."/>
            <person name="Plugge C.M."/>
        </authorList>
    </citation>
    <scope>NUCLEOTIDE SEQUENCE [LARGE SCALE GENOMIC DNA]</scope>
    <source>
        <strain evidence="5">MSAO_Bac1</strain>
    </source>
</reference>
<dbReference type="Pfam" id="PF02810">
    <property type="entry name" value="SEC-C"/>
    <property type="match status" value="1"/>
</dbReference>
<dbReference type="SMART" id="SM00028">
    <property type="entry name" value="TPR"/>
    <property type="match status" value="4"/>
</dbReference>
<feature type="domain" description="Plasmid pRiA4b Orf3-like" evidence="4">
    <location>
        <begin position="681"/>
        <end position="813"/>
    </location>
</feature>
<feature type="coiled-coil region" evidence="3">
    <location>
        <begin position="359"/>
        <end position="392"/>
    </location>
</feature>
<dbReference type="AlphaFoldDB" id="A0A424YBA6"/>
<dbReference type="Pfam" id="PF14559">
    <property type="entry name" value="TPR_19"/>
    <property type="match status" value="1"/>
</dbReference>
<comment type="caution">
    <text evidence="5">The sequence shown here is derived from an EMBL/GenBank/DDBJ whole genome shotgun (WGS) entry which is preliminary data.</text>
</comment>
<dbReference type="SUPFAM" id="SSF103642">
    <property type="entry name" value="Sec-C motif"/>
    <property type="match status" value="1"/>
</dbReference>
<dbReference type="PANTHER" id="PTHR45586:SF1">
    <property type="entry name" value="LIPOPOLYSACCHARIDE ASSEMBLY PROTEIN B"/>
    <property type="match status" value="1"/>
</dbReference>
<protein>
    <recommendedName>
        <fullName evidence="4">Plasmid pRiA4b Orf3-like domain-containing protein</fullName>
    </recommendedName>
</protein>
<feature type="coiled-coil region" evidence="3">
    <location>
        <begin position="459"/>
        <end position="509"/>
    </location>
</feature>
<name>A0A424YBA6_9FIRM</name>
<evidence type="ECO:0000256" key="3">
    <source>
        <dbReference type="SAM" id="Coils"/>
    </source>
</evidence>